<reference evidence="1" key="1">
    <citation type="submission" date="2020-12" db="EMBL/GenBank/DDBJ databases">
        <title>Vagococcus allomyrinae sp. nov. and Enterococcus lavae sp. nov., isolated from the larvae of Allomyrina dichotoma.</title>
        <authorList>
            <person name="Lee S.D."/>
        </authorList>
    </citation>
    <scope>NUCLEOTIDE SEQUENCE</scope>
    <source>
        <strain evidence="1">BWB3-3</strain>
    </source>
</reference>
<keyword evidence="2" id="KW-1185">Reference proteome</keyword>
<dbReference type="RefSeq" id="WP_209529114.1">
    <property type="nucleotide sequence ID" value="NZ_JAEEGA010000009.1"/>
</dbReference>
<evidence type="ECO:0000313" key="2">
    <source>
        <dbReference type="Proteomes" id="UP000674938"/>
    </source>
</evidence>
<proteinExistence type="predicted"/>
<sequence>MEEQITHIRKRQVSNHSTESIYEVLLDSGDTLSVPTLLDYLSWGFCYYFIDASNRPVQIEACHPIYKDSFIQSKNVNTIQDHLLLLPSF</sequence>
<evidence type="ECO:0008006" key="3">
    <source>
        <dbReference type="Google" id="ProtNLM"/>
    </source>
</evidence>
<evidence type="ECO:0000313" key="1">
    <source>
        <dbReference type="EMBL" id="MBP1042167.1"/>
    </source>
</evidence>
<comment type="caution">
    <text evidence="1">The sequence shown here is derived from an EMBL/GenBank/DDBJ whole genome shotgun (WGS) entry which is preliminary data.</text>
</comment>
<gene>
    <name evidence="1" type="ORF">I6N95_14195</name>
</gene>
<dbReference type="AlphaFoldDB" id="A0A940PCR9"/>
<name>A0A940PCR9_9ENTE</name>
<protein>
    <recommendedName>
        <fullName evidence="3">DUF3892 domain-containing protein</fullName>
    </recommendedName>
</protein>
<dbReference type="EMBL" id="JAEEGA010000009">
    <property type="protein sequence ID" value="MBP1042167.1"/>
    <property type="molecule type" value="Genomic_DNA"/>
</dbReference>
<dbReference type="Proteomes" id="UP000674938">
    <property type="component" value="Unassembled WGS sequence"/>
</dbReference>
<accession>A0A940PCR9</accession>
<organism evidence="1 2">
    <name type="scientific">Vagococcus allomyrinae</name>
    <dbReference type="NCBI Taxonomy" id="2794353"/>
    <lineage>
        <taxon>Bacteria</taxon>
        <taxon>Bacillati</taxon>
        <taxon>Bacillota</taxon>
        <taxon>Bacilli</taxon>
        <taxon>Lactobacillales</taxon>
        <taxon>Enterococcaceae</taxon>
        <taxon>Vagococcus</taxon>
    </lineage>
</organism>